<dbReference type="Proteomes" id="UP000250123">
    <property type="component" value="Chromosome SHEWBE"/>
</dbReference>
<proteinExistence type="predicted"/>
<reference evidence="3" key="1">
    <citation type="submission" date="2018-06" db="EMBL/GenBank/DDBJ databases">
        <authorList>
            <person name="Cea G.-C."/>
            <person name="William W."/>
        </authorList>
    </citation>
    <scope>NUCLEOTIDE SEQUENCE [LARGE SCALE GENOMIC DNA]</scope>
    <source>
        <strain evidence="3">DB21MT-2</strain>
    </source>
</reference>
<evidence type="ECO:0000259" key="1">
    <source>
        <dbReference type="Pfam" id="PF06938"/>
    </source>
</evidence>
<dbReference type="InterPro" id="IPR023361">
    <property type="entry name" value="DUF1285_beta_roll_sf"/>
</dbReference>
<dbReference type="KEGG" id="sbk:SHEWBE_2360"/>
<evidence type="ECO:0000313" key="2">
    <source>
        <dbReference type="EMBL" id="SQH76323.1"/>
    </source>
</evidence>
<dbReference type="EMBL" id="LS483452">
    <property type="protein sequence ID" value="SQH76323.1"/>
    <property type="molecule type" value="Genomic_DNA"/>
</dbReference>
<dbReference type="Pfam" id="PF06938">
    <property type="entry name" value="DUF1285_N"/>
    <property type="match status" value="1"/>
</dbReference>
<evidence type="ECO:0000313" key="3">
    <source>
        <dbReference type="Proteomes" id="UP000250123"/>
    </source>
</evidence>
<feature type="domain" description="DUF1285" evidence="1">
    <location>
        <begin position="31"/>
        <end position="81"/>
    </location>
</feature>
<dbReference type="Gene3D" id="2.30.270.10">
    <property type="entry name" value="duf1285 protein"/>
    <property type="match status" value="1"/>
</dbReference>
<dbReference type="InterPro" id="IPR048341">
    <property type="entry name" value="DUF1285_N"/>
</dbReference>
<accession>A0A330M4F1</accession>
<dbReference type="RefSeq" id="WP_112352542.1">
    <property type="nucleotide sequence ID" value="NZ_LS483452.1"/>
</dbReference>
<name>A0A330M4F1_9GAMM</name>
<organism evidence="2 3">
    <name type="scientific">Shewanella benthica</name>
    <dbReference type="NCBI Taxonomy" id="43661"/>
    <lineage>
        <taxon>Bacteria</taxon>
        <taxon>Pseudomonadati</taxon>
        <taxon>Pseudomonadota</taxon>
        <taxon>Gammaproteobacteria</taxon>
        <taxon>Alteromonadales</taxon>
        <taxon>Shewanellaceae</taxon>
        <taxon>Shewanella</taxon>
    </lineage>
</organism>
<dbReference type="OrthoDB" id="3078366at2"/>
<sequence>MSKTSAKSKADRVDTALQQLRQDNALCTETVLFNIDNQGQWFYRNEPLPTKFARLFSSILHRIDAEHFLITPVEKLKVSVESVPLIIVDYNELKNGCFELVTGLDTRFDIEGVSTFTIEEDSVFVELSNGLAAKLGRACYYRFVEEYILKNKKPRLTL</sequence>
<protein>
    <recommendedName>
        <fullName evidence="1">DUF1285 domain-containing protein</fullName>
    </recommendedName>
</protein>
<dbReference type="AlphaFoldDB" id="A0A330M4F1"/>
<dbReference type="Gene3D" id="3.10.540.10">
    <property type="entry name" value="duf1285 like domain"/>
    <property type="match status" value="1"/>
</dbReference>
<gene>
    <name evidence="2" type="ORF">SHEWBE_2360</name>
</gene>